<evidence type="ECO:0000313" key="2">
    <source>
        <dbReference type="Proteomes" id="UP000605676"/>
    </source>
</evidence>
<accession>A0ABS1HIB0</accession>
<proteinExistence type="predicted"/>
<gene>
    <name evidence="1" type="ORF">JIV24_08670</name>
</gene>
<protein>
    <submittedName>
        <fullName evidence="1">Uncharacterized protein</fullName>
    </submittedName>
</protein>
<name>A0ABS1HIB0_9BACT</name>
<dbReference type="RefSeq" id="WP_200464634.1">
    <property type="nucleotide sequence ID" value="NZ_JAENRR010000015.1"/>
</dbReference>
<keyword evidence="2" id="KW-1185">Reference proteome</keyword>
<sequence>MKNISFLSGIITFSVLLVAFTMIPVDSTAQKEVVKKYYLSSDNINFGTFNQDTITIFKENNKLCTARLELYKDQSFCLFYHLKYDKVIVTDLELGLKQTKIKEYADKLQGKFEVLWVQESEDYTRMAILHLTTENKEKLEYVVQDTEKGLVLIRKVTL</sequence>
<reference evidence="1 2" key="1">
    <citation type="submission" date="2021-01" db="EMBL/GenBank/DDBJ databases">
        <title>Carboxyliciviraga sp.nov., isolated from coastal sediments.</title>
        <authorList>
            <person name="Lu D."/>
            <person name="Zhang T."/>
        </authorList>
    </citation>
    <scope>NUCLEOTIDE SEQUENCE [LARGE SCALE GENOMIC DNA]</scope>
    <source>
        <strain evidence="1 2">N1Y132</strain>
    </source>
</reference>
<evidence type="ECO:0000313" key="1">
    <source>
        <dbReference type="EMBL" id="MBK3517405.1"/>
    </source>
</evidence>
<organism evidence="1 2">
    <name type="scientific">Carboxylicivirga marina</name>
    <dbReference type="NCBI Taxonomy" id="2800988"/>
    <lineage>
        <taxon>Bacteria</taxon>
        <taxon>Pseudomonadati</taxon>
        <taxon>Bacteroidota</taxon>
        <taxon>Bacteroidia</taxon>
        <taxon>Marinilabiliales</taxon>
        <taxon>Marinilabiliaceae</taxon>
        <taxon>Carboxylicivirga</taxon>
    </lineage>
</organism>
<comment type="caution">
    <text evidence="1">The sequence shown here is derived from an EMBL/GenBank/DDBJ whole genome shotgun (WGS) entry which is preliminary data.</text>
</comment>
<dbReference type="Proteomes" id="UP000605676">
    <property type="component" value="Unassembled WGS sequence"/>
</dbReference>
<dbReference type="EMBL" id="JAENRR010000015">
    <property type="protein sequence ID" value="MBK3517405.1"/>
    <property type="molecule type" value="Genomic_DNA"/>
</dbReference>